<evidence type="ECO:0000256" key="3">
    <source>
        <dbReference type="ARBA" id="ARBA00004138"/>
    </source>
</evidence>
<accession>A0A7E6FHT7</accession>
<evidence type="ECO:0000256" key="1">
    <source>
        <dbReference type="ARBA" id="ARBA00004114"/>
    </source>
</evidence>
<dbReference type="GO" id="GO:0005200">
    <property type="term" value="F:structural constituent of cytoskeleton"/>
    <property type="evidence" value="ECO:0007669"/>
    <property type="project" value="InterPro"/>
</dbReference>
<keyword evidence="6" id="KW-0493">Microtubule</keyword>
<organism evidence="15 16">
    <name type="scientific">Octopus sinensis</name>
    <name type="common">East Asian common octopus</name>
    <dbReference type="NCBI Taxonomy" id="2607531"/>
    <lineage>
        <taxon>Eukaryota</taxon>
        <taxon>Metazoa</taxon>
        <taxon>Spiralia</taxon>
        <taxon>Lophotrochozoa</taxon>
        <taxon>Mollusca</taxon>
        <taxon>Cephalopoda</taxon>
        <taxon>Coleoidea</taxon>
        <taxon>Octopodiformes</taxon>
        <taxon>Octopoda</taxon>
        <taxon>Incirrata</taxon>
        <taxon>Octopodidae</taxon>
        <taxon>Octopus</taxon>
    </lineage>
</organism>
<evidence type="ECO:0000256" key="9">
    <source>
        <dbReference type="ARBA" id="ARBA00023134"/>
    </source>
</evidence>
<dbReference type="InterPro" id="IPR000217">
    <property type="entry name" value="Tubulin"/>
</dbReference>
<protein>
    <recommendedName>
        <fullName evidence="5">Tubulin delta chain</fullName>
    </recommendedName>
    <alternativeName>
        <fullName evidence="12">Delta-tubulin</fullName>
    </alternativeName>
</protein>
<dbReference type="SUPFAM" id="SSF52490">
    <property type="entry name" value="Tubulin nucleotide-binding domain-like"/>
    <property type="match status" value="1"/>
</dbReference>
<evidence type="ECO:0000256" key="6">
    <source>
        <dbReference type="ARBA" id="ARBA00022701"/>
    </source>
</evidence>
<name>A0A7E6FHT7_9MOLL</name>
<keyword evidence="9" id="KW-0342">GTP-binding</keyword>
<evidence type="ECO:0000259" key="14">
    <source>
        <dbReference type="SMART" id="SM00864"/>
    </source>
</evidence>
<dbReference type="InterPro" id="IPR036525">
    <property type="entry name" value="Tubulin/FtsZ_GTPase_sf"/>
</dbReference>
<dbReference type="InterPro" id="IPR023123">
    <property type="entry name" value="Tubulin_C"/>
</dbReference>
<feature type="domain" description="Tubulin/FtsZ GTPase" evidence="14">
    <location>
        <begin position="31"/>
        <end position="233"/>
    </location>
</feature>
<evidence type="ECO:0000256" key="11">
    <source>
        <dbReference type="ARBA" id="ARBA00023273"/>
    </source>
</evidence>
<dbReference type="GO" id="GO:0005874">
    <property type="term" value="C:microtubule"/>
    <property type="evidence" value="ECO:0007669"/>
    <property type="project" value="UniProtKB-KW"/>
</dbReference>
<evidence type="ECO:0000256" key="2">
    <source>
        <dbReference type="ARBA" id="ARBA00004123"/>
    </source>
</evidence>
<dbReference type="Gene3D" id="1.10.287.600">
    <property type="entry name" value="Helix hairpin bin"/>
    <property type="match status" value="1"/>
</dbReference>
<dbReference type="InterPro" id="IPR008280">
    <property type="entry name" value="Tub_FtsZ_C"/>
</dbReference>
<evidence type="ECO:0000256" key="5">
    <source>
        <dbReference type="ARBA" id="ARBA00014184"/>
    </source>
</evidence>
<evidence type="ECO:0000256" key="12">
    <source>
        <dbReference type="ARBA" id="ARBA00030594"/>
    </source>
</evidence>
<dbReference type="AlphaFoldDB" id="A0A7E6FHT7"/>
<keyword evidence="15" id="KW-1185">Reference proteome</keyword>
<evidence type="ECO:0000313" key="15">
    <source>
        <dbReference type="Proteomes" id="UP000515154"/>
    </source>
</evidence>
<dbReference type="GO" id="GO:0030030">
    <property type="term" value="P:cell projection organization"/>
    <property type="evidence" value="ECO:0007669"/>
    <property type="project" value="UniProtKB-KW"/>
</dbReference>
<evidence type="ECO:0000256" key="10">
    <source>
        <dbReference type="ARBA" id="ARBA00023242"/>
    </source>
</evidence>
<evidence type="ECO:0000256" key="4">
    <source>
        <dbReference type="ARBA" id="ARBA00009636"/>
    </source>
</evidence>
<dbReference type="SMART" id="SM00864">
    <property type="entry name" value="Tubulin"/>
    <property type="match status" value="1"/>
</dbReference>
<keyword evidence="8" id="KW-0970">Cilium biogenesis/degradation</keyword>
<dbReference type="GO" id="GO:0005525">
    <property type="term" value="F:GTP binding"/>
    <property type="evidence" value="ECO:0007669"/>
    <property type="project" value="UniProtKB-KW"/>
</dbReference>
<dbReference type="GO" id="GO:0005929">
    <property type="term" value="C:cilium"/>
    <property type="evidence" value="ECO:0007669"/>
    <property type="project" value="UniProtKB-SubCell"/>
</dbReference>
<dbReference type="PRINTS" id="PR01224">
    <property type="entry name" value="DELTATUBULIN"/>
</dbReference>
<evidence type="ECO:0000256" key="7">
    <source>
        <dbReference type="ARBA" id="ARBA00022741"/>
    </source>
</evidence>
<dbReference type="GO" id="GO:0005814">
    <property type="term" value="C:centriole"/>
    <property type="evidence" value="ECO:0007669"/>
    <property type="project" value="UniProtKB-SubCell"/>
</dbReference>
<dbReference type="Proteomes" id="UP000515154">
    <property type="component" value="Linkage group LG19"/>
</dbReference>
<dbReference type="SUPFAM" id="SSF55307">
    <property type="entry name" value="Tubulin C-terminal domain-like"/>
    <property type="match status" value="1"/>
</dbReference>
<sequence length="410" mass="46250">MCSVFLQIGQGGNQIGQSFFDAVGINAGTNKCSCIYQHHDQKLRSINVDSEWKTVNALKKNQLIRANNIIHGLCGRGNNWAMGYYGLNDPQEKDILQKTLQSVRKESERCDNFTGIILFHSLTGGTGAGFGSLVVEHLREAYPTSYILSCAIAPFASGESPLQHYNSMLSLSWLHRFADGIVMLPNDAFHQTSLQENGKITNGTKLPVWDINHSMSQALAGVLYLTDSLLFERGYSLGSEPWYLLKTLCSRPDTKIISLTHKRLRHSWEQSLTSVTRLFSAADKKFKSVSNILVGRGENQSYDFIRAIQKRQQQIENNLNCVSWNPCPVDYWSADHCLPGEKVSSLTLASNTGYVTDFLERTLYKAKRMHENKAYLHWYWKHGASQNDFENAFETVQRIIDNYEAVATSS</sequence>
<comment type="subcellular location">
    <subcellularLocation>
        <location evidence="3">Cell projection</location>
        <location evidence="3">Cilium</location>
    </subcellularLocation>
    <subcellularLocation>
        <location evidence="1">Cytoplasm</location>
        <location evidence="1">Cytoskeleton</location>
        <location evidence="1">Microtubule organizing center</location>
        <location evidence="1">Centrosome</location>
        <location evidence="1">Centriole</location>
    </subcellularLocation>
    <subcellularLocation>
        <location evidence="2">Nucleus</location>
    </subcellularLocation>
</comment>
<dbReference type="PRINTS" id="PR01161">
    <property type="entry name" value="TUBULIN"/>
</dbReference>
<dbReference type="GO" id="GO:0005634">
    <property type="term" value="C:nucleus"/>
    <property type="evidence" value="ECO:0007669"/>
    <property type="project" value="UniProtKB-SubCell"/>
</dbReference>
<keyword evidence="10" id="KW-0539">Nucleus</keyword>
<dbReference type="Gene3D" id="3.40.50.1440">
    <property type="entry name" value="Tubulin/FtsZ, GTPase domain"/>
    <property type="match status" value="1"/>
</dbReference>
<comment type="similarity">
    <text evidence="4">Belongs to the tubulin family.</text>
</comment>
<comment type="function">
    <text evidence="13">Acts as a positive regulator of hedgehog signaling and regulates ciliary function.</text>
</comment>
<keyword evidence="7" id="KW-0547">Nucleotide-binding</keyword>
<keyword evidence="11" id="KW-0966">Cell projection</keyword>
<dbReference type="InterPro" id="IPR003008">
    <property type="entry name" value="Tubulin_FtsZ_GTPase"/>
</dbReference>
<evidence type="ECO:0000256" key="13">
    <source>
        <dbReference type="ARBA" id="ARBA00046149"/>
    </source>
</evidence>
<dbReference type="InterPro" id="IPR002967">
    <property type="entry name" value="Delta_tubulin"/>
</dbReference>
<dbReference type="GO" id="GO:0007017">
    <property type="term" value="P:microtubule-based process"/>
    <property type="evidence" value="ECO:0007669"/>
    <property type="project" value="InterPro"/>
</dbReference>
<reference evidence="16" key="1">
    <citation type="submission" date="2025-08" db="UniProtKB">
        <authorList>
            <consortium name="RefSeq"/>
        </authorList>
    </citation>
    <scope>IDENTIFICATION</scope>
</reference>
<dbReference type="RefSeq" id="XP_036367148.1">
    <property type="nucleotide sequence ID" value="XM_036511255.1"/>
</dbReference>
<evidence type="ECO:0000256" key="8">
    <source>
        <dbReference type="ARBA" id="ARBA00022794"/>
    </source>
</evidence>
<proteinExistence type="inferred from homology"/>
<evidence type="ECO:0000313" key="16">
    <source>
        <dbReference type="RefSeq" id="XP_036367148.1"/>
    </source>
</evidence>
<dbReference type="CDD" id="cd02189">
    <property type="entry name" value="delta_zeta_tubulin-like"/>
    <property type="match status" value="1"/>
</dbReference>
<dbReference type="KEGG" id="osn:115222083"/>
<dbReference type="PANTHER" id="PTHR11588">
    <property type="entry name" value="TUBULIN"/>
    <property type="match status" value="1"/>
</dbReference>
<dbReference type="Pfam" id="PF00091">
    <property type="entry name" value="Tubulin"/>
    <property type="match status" value="1"/>
</dbReference>
<gene>
    <name evidence="16" type="primary">LOC115222083</name>
</gene>